<dbReference type="RefSeq" id="WP_160897895.1">
    <property type="nucleotide sequence ID" value="NZ_WMEX01000001.1"/>
</dbReference>
<dbReference type="GO" id="GO:0006508">
    <property type="term" value="P:proteolysis"/>
    <property type="evidence" value="ECO:0007669"/>
    <property type="project" value="UniProtKB-KW"/>
</dbReference>
<dbReference type="InterPro" id="IPR036013">
    <property type="entry name" value="Band_7/SPFH_dom_sf"/>
</dbReference>
<dbReference type="GO" id="GO:0008233">
    <property type="term" value="F:peptidase activity"/>
    <property type="evidence" value="ECO:0007669"/>
    <property type="project" value="UniProtKB-KW"/>
</dbReference>
<dbReference type="PRINTS" id="PR00721">
    <property type="entry name" value="STOMATIN"/>
</dbReference>
<dbReference type="CDD" id="cd03404">
    <property type="entry name" value="SPFH_HflK"/>
    <property type="match status" value="1"/>
</dbReference>
<feature type="coiled-coil region" evidence="7">
    <location>
        <begin position="240"/>
        <end position="289"/>
    </location>
</feature>
<dbReference type="GO" id="GO:0016020">
    <property type="term" value="C:membrane"/>
    <property type="evidence" value="ECO:0007669"/>
    <property type="project" value="UniProtKB-SubCell"/>
</dbReference>
<gene>
    <name evidence="10" type="primary">hflK</name>
    <name evidence="10" type="ORF">GLW01_01445</name>
</gene>
<feature type="transmembrane region" description="Helical" evidence="6">
    <location>
        <begin position="70"/>
        <end position="93"/>
    </location>
</feature>
<comment type="subunit">
    <text evidence="6">HflC and HflK may interact to form a multimeric complex.</text>
</comment>
<keyword evidence="10" id="KW-0645">Protease</keyword>
<proteinExistence type="inferred from homology"/>
<dbReference type="InterPro" id="IPR050710">
    <property type="entry name" value="Band7/mec-2_domain"/>
</dbReference>
<name>A0A9X5B4T9_9GAMM</name>
<evidence type="ECO:0000256" key="6">
    <source>
        <dbReference type="RuleBase" id="RU364113"/>
    </source>
</evidence>
<dbReference type="InterPro" id="IPR001107">
    <property type="entry name" value="Band_7"/>
</dbReference>
<evidence type="ECO:0000256" key="8">
    <source>
        <dbReference type="SAM" id="MobiDB-lite"/>
    </source>
</evidence>
<protein>
    <recommendedName>
        <fullName evidence="6">Protein HflK</fullName>
    </recommendedName>
</protein>
<dbReference type="Pfam" id="PF01145">
    <property type="entry name" value="Band_7"/>
    <property type="match status" value="1"/>
</dbReference>
<evidence type="ECO:0000256" key="2">
    <source>
        <dbReference type="ARBA" id="ARBA00006971"/>
    </source>
</evidence>
<dbReference type="InterPro" id="IPR010201">
    <property type="entry name" value="HflK"/>
</dbReference>
<evidence type="ECO:0000256" key="3">
    <source>
        <dbReference type="ARBA" id="ARBA00022692"/>
    </source>
</evidence>
<keyword evidence="11" id="KW-1185">Reference proteome</keyword>
<keyword evidence="7" id="KW-0175">Coiled coil</keyword>
<evidence type="ECO:0000256" key="5">
    <source>
        <dbReference type="ARBA" id="ARBA00023136"/>
    </source>
</evidence>
<evidence type="ECO:0000313" key="10">
    <source>
        <dbReference type="EMBL" id="MYL25452.1"/>
    </source>
</evidence>
<reference evidence="10 11" key="1">
    <citation type="submission" date="2019-11" db="EMBL/GenBank/DDBJ databases">
        <title>Genome sequences of 17 halophilic strains isolated from different environments.</title>
        <authorList>
            <person name="Furrow R.E."/>
        </authorList>
    </citation>
    <scope>NUCLEOTIDE SEQUENCE [LARGE SCALE GENOMIC DNA]</scope>
    <source>
        <strain evidence="10 11">22507_15_FS</strain>
    </source>
</reference>
<dbReference type="InterPro" id="IPR020980">
    <property type="entry name" value="Membrane_HflK_N"/>
</dbReference>
<comment type="caution">
    <text evidence="10">The sequence shown here is derived from an EMBL/GenBank/DDBJ whole genome shotgun (WGS) entry which is preliminary data.</text>
</comment>
<evidence type="ECO:0000256" key="7">
    <source>
        <dbReference type="SAM" id="Coils"/>
    </source>
</evidence>
<feature type="domain" description="Band 7" evidence="9">
    <location>
        <begin position="88"/>
        <end position="248"/>
    </location>
</feature>
<keyword evidence="10" id="KW-0378">Hydrolase</keyword>
<comment type="function">
    <text evidence="6">HflC and HflK could encode or regulate a protease.</text>
</comment>
<feature type="compositionally biased region" description="Polar residues" evidence="8">
    <location>
        <begin position="399"/>
        <end position="409"/>
    </location>
</feature>
<dbReference type="Proteomes" id="UP000460751">
    <property type="component" value="Unassembled WGS sequence"/>
</dbReference>
<comment type="similarity">
    <text evidence="2 6">Belongs to the band 7/mec-2 family. HflK subfamily.</text>
</comment>
<dbReference type="Pfam" id="PF12221">
    <property type="entry name" value="HflK_N"/>
    <property type="match status" value="1"/>
</dbReference>
<dbReference type="PANTHER" id="PTHR43327:SF2">
    <property type="entry name" value="MODULATOR OF FTSH PROTEASE HFLK"/>
    <property type="match status" value="1"/>
</dbReference>
<feature type="compositionally biased region" description="Basic and acidic residues" evidence="8">
    <location>
        <begin position="383"/>
        <end position="398"/>
    </location>
</feature>
<organism evidence="10 11">
    <name type="scientific">Vreelandella halophila</name>
    <dbReference type="NCBI Taxonomy" id="86177"/>
    <lineage>
        <taxon>Bacteria</taxon>
        <taxon>Pseudomonadati</taxon>
        <taxon>Pseudomonadota</taxon>
        <taxon>Gammaproteobacteria</taxon>
        <taxon>Oceanospirillales</taxon>
        <taxon>Halomonadaceae</taxon>
        <taxon>Vreelandella</taxon>
    </lineage>
</organism>
<keyword evidence="5 6" id="KW-0472">Membrane</keyword>
<keyword evidence="3 6" id="KW-0812">Transmembrane</keyword>
<feature type="region of interest" description="Disordered" evidence="8">
    <location>
        <begin position="1"/>
        <end position="35"/>
    </location>
</feature>
<dbReference type="SMART" id="SM00244">
    <property type="entry name" value="PHB"/>
    <property type="match status" value="1"/>
</dbReference>
<dbReference type="SUPFAM" id="SSF117892">
    <property type="entry name" value="Band 7/SPFH domain"/>
    <property type="match status" value="1"/>
</dbReference>
<dbReference type="OrthoDB" id="9779595at2"/>
<accession>A0A9X5B4T9</accession>
<sequence length="409" mass="45257">MAWNEPGGNRNNDRDPWSSGNRGGNDQGPPDLDEALKKGLDKLNRLFGNKGGSGGSGGSGSSGGQGGGGFGLILAVVGLLVFGFLAWQSVYIVDERENGVVLRFGEYHKTTMPGLNFKIPLLDDVRMVTVTDVRSFRSTGHMLTEDENIVSVNLSVQYRVEEPKNFVLNVRSPSTTLQYATDSALRHEVGSSTLHGVLTERRAELGQLVEKRLQRFLNTYTVGMQILRVNVESTQPPEPVQEAFRDVQRAREDMQRFVDQAEQYRNRVVPEARGQAERIREEAKAYRDKVVEAAQGETARFLDVLGVYEQAPEITARRLYIDTMQQVLTGTSKVVVDIEKGNNLMMLPLDQMMKGGARAMADDAPGGSSSGDTQHQGIGSTNDRIDRISDQVIDRIRDQQNSNSGRERR</sequence>
<keyword evidence="4 6" id="KW-1133">Transmembrane helix</keyword>
<evidence type="ECO:0000256" key="1">
    <source>
        <dbReference type="ARBA" id="ARBA00004167"/>
    </source>
</evidence>
<evidence type="ECO:0000256" key="4">
    <source>
        <dbReference type="ARBA" id="ARBA00022989"/>
    </source>
</evidence>
<dbReference type="NCBIfam" id="TIGR01933">
    <property type="entry name" value="hflK"/>
    <property type="match status" value="1"/>
</dbReference>
<dbReference type="PANTHER" id="PTHR43327">
    <property type="entry name" value="STOMATIN-LIKE PROTEIN 2, MITOCHONDRIAL"/>
    <property type="match status" value="1"/>
</dbReference>
<dbReference type="EMBL" id="WMEX01000001">
    <property type="protein sequence ID" value="MYL25452.1"/>
    <property type="molecule type" value="Genomic_DNA"/>
</dbReference>
<evidence type="ECO:0000313" key="11">
    <source>
        <dbReference type="Proteomes" id="UP000460751"/>
    </source>
</evidence>
<evidence type="ECO:0000259" key="9">
    <source>
        <dbReference type="SMART" id="SM00244"/>
    </source>
</evidence>
<dbReference type="InterPro" id="IPR001972">
    <property type="entry name" value="Stomatin_HflK_fam"/>
</dbReference>
<feature type="region of interest" description="Disordered" evidence="8">
    <location>
        <begin position="358"/>
        <end position="409"/>
    </location>
</feature>
<comment type="subcellular location">
    <subcellularLocation>
        <location evidence="1">Membrane</location>
        <topology evidence="1">Single-pass membrane protein</topology>
    </subcellularLocation>
</comment>
<dbReference type="Gene3D" id="3.30.479.30">
    <property type="entry name" value="Band 7 domain"/>
    <property type="match status" value="1"/>
</dbReference>
<dbReference type="AlphaFoldDB" id="A0A9X5B4T9"/>
<feature type="compositionally biased region" description="Polar residues" evidence="8">
    <location>
        <begin position="370"/>
        <end position="382"/>
    </location>
</feature>